<dbReference type="InterPro" id="IPR037217">
    <property type="entry name" value="Trp/Indoleamine_2_3_dOase-like"/>
</dbReference>
<proteinExistence type="predicted"/>
<dbReference type="Pfam" id="PF03301">
    <property type="entry name" value="Trp_dioxygenase"/>
    <property type="match status" value="1"/>
</dbReference>
<keyword evidence="1" id="KW-0223">Dioxygenase</keyword>
<dbReference type="AlphaFoldDB" id="A0A6N6MB36"/>
<organism evidence="1 2">
    <name type="scientific">Salibacter halophilus</name>
    <dbReference type="NCBI Taxonomy" id="1803916"/>
    <lineage>
        <taxon>Bacteria</taxon>
        <taxon>Pseudomonadati</taxon>
        <taxon>Bacteroidota</taxon>
        <taxon>Flavobacteriia</taxon>
        <taxon>Flavobacteriales</taxon>
        <taxon>Salibacteraceae</taxon>
        <taxon>Salibacter</taxon>
    </lineage>
</organism>
<evidence type="ECO:0000313" key="1">
    <source>
        <dbReference type="EMBL" id="KAB1065641.1"/>
    </source>
</evidence>
<dbReference type="GO" id="GO:0020037">
    <property type="term" value="F:heme binding"/>
    <property type="evidence" value="ECO:0007669"/>
    <property type="project" value="InterPro"/>
</dbReference>
<gene>
    <name evidence="1" type="ORF">F3059_03015</name>
</gene>
<comment type="caution">
    <text evidence="1">The sequence shown here is derived from an EMBL/GenBank/DDBJ whole genome shotgun (WGS) entry which is preliminary data.</text>
</comment>
<dbReference type="Proteomes" id="UP000435357">
    <property type="component" value="Unassembled WGS sequence"/>
</dbReference>
<dbReference type="OrthoDB" id="9776847at2"/>
<dbReference type="GO" id="GO:0019442">
    <property type="term" value="P:L-tryptophan catabolic process to acetyl-CoA"/>
    <property type="evidence" value="ECO:0007669"/>
    <property type="project" value="TreeGrafter"/>
</dbReference>
<reference evidence="1 2" key="1">
    <citation type="submission" date="2019-09" db="EMBL/GenBank/DDBJ databases">
        <title>Genomes of Cryomorphaceae.</title>
        <authorList>
            <person name="Bowman J.P."/>
        </authorList>
    </citation>
    <scope>NUCLEOTIDE SEQUENCE [LARGE SCALE GENOMIC DNA]</scope>
    <source>
        <strain evidence="1 2">KCTC 52047</strain>
    </source>
</reference>
<dbReference type="EMBL" id="WACR01000002">
    <property type="protein sequence ID" value="KAB1065641.1"/>
    <property type="molecule type" value="Genomic_DNA"/>
</dbReference>
<dbReference type="GO" id="GO:0019441">
    <property type="term" value="P:L-tryptophan catabolic process to kynurenine"/>
    <property type="evidence" value="ECO:0007669"/>
    <property type="project" value="InterPro"/>
</dbReference>
<dbReference type="RefSeq" id="WP_151166465.1">
    <property type="nucleotide sequence ID" value="NZ_WACR01000002.1"/>
</dbReference>
<evidence type="ECO:0000313" key="2">
    <source>
        <dbReference type="Proteomes" id="UP000435357"/>
    </source>
</evidence>
<dbReference type="GO" id="GO:0004833">
    <property type="term" value="F:L-tryptophan 2,3-dioxygenase activity"/>
    <property type="evidence" value="ECO:0007669"/>
    <property type="project" value="InterPro"/>
</dbReference>
<sequence>MDEEILKRIQNKYKAQDENPEMYLHGLLHQKPVNYWEYVEVDTLLTLQKTRTNFHDETVFIVYHQITELVLKLMIHELKVLTKQRGLSVEEMAEKVYRLNRYTSMLINSFGVMTKGMDYDAYNQFRLSLAPASGFQSAQFRLIELYCTKMENLIHEKRMKDVPKDATTDDLFDYVYWQEAGLDHKTGKKSLTLREFEEKYLDEFKALARDMKDKNLQVRLEQMKDEGKDVEPLRNALRTFDRAYNIEWPIVHLQTANSYLARKGEAKQATGSSDWQKYLHPAFQRRKFFPNVWSKDELDNWAKDFL</sequence>
<dbReference type="InterPro" id="IPR004981">
    <property type="entry name" value="Trp_2_3_dOase"/>
</dbReference>
<accession>A0A6N6MB36</accession>
<protein>
    <submittedName>
        <fullName evidence="1">Tryptophan 2,3-dioxygenase</fullName>
    </submittedName>
</protein>
<dbReference type="SUPFAM" id="SSF140959">
    <property type="entry name" value="Indolic compounds 2,3-dioxygenase-like"/>
    <property type="match status" value="1"/>
</dbReference>
<dbReference type="PANTHER" id="PTHR10138">
    <property type="entry name" value="TRYPTOPHAN 2,3-DIOXYGENASE"/>
    <property type="match status" value="1"/>
</dbReference>
<dbReference type="Gene3D" id="1.20.58.480">
    <property type="match status" value="1"/>
</dbReference>
<name>A0A6N6MB36_9FLAO</name>
<dbReference type="GO" id="GO:0046872">
    <property type="term" value="F:metal ion binding"/>
    <property type="evidence" value="ECO:0007669"/>
    <property type="project" value="InterPro"/>
</dbReference>
<dbReference type="PANTHER" id="PTHR10138:SF0">
    <property type="entry name" value="TRYPTOPHAN 2,3-DIOXYGENASE"/>
    <property type="match status" value="1"/>
</dbReference>
<keyword evidence="1" id="KW-0560">Oxidoreductase</keyword>
<keyword evidence="2" id="KW-1185">Reference proteome</keyword>